<comment type="pathway">
    <text evidence="4 21">Amino-acid biosynthesis; L-methionine biosynthesis via de novo pathway; L-methionine from L-homocysteine (MetH route): step 1/1.</text>
</comment>
<dbReference type="EC" id="2.1.1.13" evidence="6 20"/>
<dbReference type="NCBIfam" id="TIGR02082">
    <property type="entry name" value="metH"/>
    <property type="match status" value="1"/>
</dbReference>
<evidence type="ECO:0000256" key="24">
    <source>
        <dbReference type="PROSITE-ProRule" id="PRU00333"/>
    </source>
</evidence>
<evidence type="ECO:0000256" key="1">
    <source>
        <dbReference type="ARBA" id="ARBA00001700"/>
    </source>
</evidence>
<evidence type="ECO:0000259" key="29">
    <source>
        <dbReference type="PROSITE" id="PS51337"/>
    </source>
</evidence>
<evidence type="ECO:0000256" key="8">
    <source>
        <dbReference type="ARBA" id="ARBA00022603"/>
    </source>
</evidence>
<feature type="binding site" evidence="23">
    <location>
        <position position="687"/>
    </location>
    <ligand>
        <name>methylcob(III)alamin</name>
        <dbReference type="ChEBI" id="CHEBI:28115"/>
    </ligand>
</feature>
<protein>
    <recommendedName>
        <fullName evidence="7 20">Methionine synthase</fullName>
        <ecNumber evidence="6 20">2.1.1.13</ecNumber>
    </recommendedName>
    <alternativeName>
        <fullName evidence="19 21">5-methyltetrahydrofolate--homocysteine methyltransferase</fullName>
    </alternativeName>
</protein>
<evidence type="ECO:0000256" key="23">
    <source>
        <dbReference type="PIRSR" id="PIRSR000381-2"/>
    </source>
</evidence>
<dbReference type="InterPro" id="IPR003759">
    <property type="entry name" value="Cbl-bd_cap"/>
</dbReference>
<feature type="binding site" evidence="23">
    <location>
        <position position="799"/>
    </location>
    <ligand>
        <name>methylcob(III)alamin</name>
        <dbReference type="ChEBI" id="CHEBI:28115"/>
    </ligand>
</feature>
<feature type="binding site" evidence="23">
    <location>
        <position position="803"/>
    </location>
    <ligand>
        <name>methylcob(III)alamin</name>
        <dbReference type="ChEBI" id="CHEBI:28115"/>
    </ligand>
</feature>
<keyword evidence="9 21" id="KW-0028">Amino-acid biosynthesis</keyword>
<dbReference type="InterPro" id="IPR006158">
    <property type="entry name" value="Cobalamin-bd"/>
</dbReference>
<dbReference type="InterPro" id="IPR036594">
    <property type="entry name" value="Meth_synthase_dom"/>
</dbReference>
<dbReference type="InterPro" id="IPR037010">
    <property type="entry name" value="VitB12-dep_Met_synth_activ_sf"/>
</dbReference>
<dbReference type="PIRSF" id="PIRSF000381">
    <property type="entry name" value="MetH"/>
    <property type="match status" value="1"/>
</dbReference>
<feature type="domain" description="B12-binding N-terminal" evidence="29">
    <location>
        <begin position="643"/>
        <end position="737"/>
    </location>
</feature>
<feature type="domain" description="Pterin-binding" evidence="26">
    <location>
        <begin position="351"/>
        <end position="612"/>
    </location>
</feature>
<evidence type="ECO:0000256" key="7">
    <source>
        <dbReference type="ARBA" id="ARBA00013998"/>
    </source>
</evidence>
<dbReference type="NCBIfam" id="NF007024">
    <property type="entry name" value="PRK09490.1"/>
    <property type="match status" value="1"/>
</dbReference>
<dbReference type="EMBL" id="LDZY01000001">
    <property type="protein sequence ID" value="KLU67644.1"/>
    <property type="molecule type" value="Genomic_DNA"/>
</dbReference>
<dbReference type="Pfam" id="PF02310">
    <property type="entry name" value="B12-binding"/>
    <property type="match status" value="1"/>
</dbReference>
<accession>A0A0J1FW44</accession>
<feature type="domain" description="B12-binding" evidence="28">
    <location>
        <begin position="741"/>
        <end position="876"/>
    </location>
</feature>
<dbReference type="Gene3D" id="3.10.196.10">
    <property type="entry name" value="Vitamin B12-dependent methionine synthase, activation domain"/>
    <property type="match status" value="1"/>
</dbReference>
<feature type="binding site" evidence="23">
    <location>
        <begin position="751"/>
        <end position="755"/>
    </location>
    <ligand>
        <name>methylcob(III)alamin</name>
        <dbReference type="ChEBI" id="CHEBI:28115"/>
    </ligand>
</feature>
<dbReference type="GO" id="GO:0046653">
    <property type="term" value="P:tetrahydrofolate metabolic process"/>
    <property type="evidence" value="ECO:0007669"/>
    <property type="project" value="TreeGrafter"/>
</dbReference>
<evidence type="ECO:0000256" key="14">
    <source>
        <dbReference type="ARBA" id="ARBA00022737"/>
    </source>
</evidence>
<evidence type="ECO:0000256" key="3">
    <source>
        <dbReference type="ARBA" id="ARBA00001956"/>
    </source>
</evidence>
<dbReference type="PROSITE" id="PS51332">
    <property type="entry name" value="B12_BINDING"/>
    <property type="match status" value="1"/>
</dbReference>
<evidence type="ECO:0000256" key="20">
    <source>
        <dbReference type="NCBIfam" id="TIGR02082"/>
    </source>
</evidence>
<dbReference type="InterPro" id="IPR011822">
    <property type="entry name" value="MetH"/>
</dbReference>
<dbReference type="InterPro" id="IPR050554">
    <property type="entry name" value="Met_Synthase/Corrinoid"/>
</dbReference>
<evidence type="ECO:0000256" key="4">
    <source>
        <dbReference type="ARBA" id="ARBA00005178"/>
    </source>
</evidence>
<dbReference type="PROSITE" id="PS51337">
    <property type="entry name" value="B12_BINDING_NTER"/>
    <property type="match status" value="1"/>
</dbReference>
<evidence type="ECO:0000256" key="21">
    <source>
        <dbReference type="PIRNR" id="PIRNR000381"/>
    </source>
</evidence>
<evidence type="ECO:0000256" key="15">
    <source>
        <dbReference type="ARBA" id="ARBA00022833"/>
    </source>
</evidence>
<comment type="cofactor">
    <cofactor evidence="3 21 22">
        <name>methylcob(III)alamin</name>
        <dbReference type="ChEBI" id="CHEBI:28115"/>
    </cofactor>
</comment>
<dbReference type="SUPFAM" id="SSF47644">
    <property type="entry name" value="Methionine synthase domain"/>
    <property type="match status" value="1"/>
</dbReference>
<dbReference type="Gene3D" id="3.20.20.20">
    <property type="entry name" value="Dihydropteroate synthase-like"/>
    <property type="match status" value="1"/>
</dbReference>
<dbReference type="PROSITE" id="PS50970">
    <property type="entry name" value="HCY"/>
    <property type="match status" value="1"/>
</dbReference>
<feature type="domain" description="AdoMet activation" evidence="27">
    <location>
        <begin position="890"/>
        <end position="1212"/>
    </location>
</feature>
<feature type="binding site" evidence="22 24">
    <location>
        <position position="305"/>
    </location>
    <ligand>
        <name>Zn(2+)</name>
        <dbReference type="ChEBI" id="CHEBI:29105"/>
    </ligand>
</feature>
<comment type="domain">
    <text evidence="21">Modular enzyme with four functionally distinct domains. The isolated Hcy-binding domain catalyzes methyl transfer from free methylcobalamin to homocysteine. The Hcy-binding domain in association with the pterin-binding domain catalyzes the methylation of cob(I)alamin by methyltetrahydrofolate and the methylation of homocysteine. The B12-binding domain binds the cofactor. The AdoMet activation domain binds S-adenosyl-L-methionine. Under aerobic conditions cob(I)alamin can be converted to inactive cob(II)alamin. Reductive methylation by S-adenosyl-L-methionine and flavodoxin regenerates methylcobalamin.</text>
</comment>
<dbReference type="PATRIC" id="fig|476652.3.peg.40"/>
<dbReference type="PROSITE" id="PS50974">
    <property type="entry name" value="ADOMET_ACTIVATION"/>
    <property type="match status" value="1"/>
</dbReference>
<keyword evidence="31" id="KW-1185">Reference proteome</keyword>
<evidence type="ECO:0000256" key="22">
    <source>
        <dbReference type="PIRSR" id="PIRSR000381-1"/>
    </source>
</evidence>
<dbReference type="SUPFAM" id="SSF56507">
    <property type="entry name" value="Methionine synthase activation domain-like"/>
    <property type="match status" value="1"/>
</dbReference>
<keyword evidence="17 21" id="KW-0170">Cobalt</keyword>
<dbReference type="AlphaFoldDB" id="A0A0J1FW44"/>
<dbReference type="PROSITE" id="PS50972">
    <property type="entry name" value="PTERIN_BINDING"/>
    <property type="match status" value="1"/>
</dbReference>
<evidence type="ECO:0000256" key="17">
    <source>
        <dbReference type="ARBA" id="ARBA00023285"/>
    </source>
</evidence>
<feature type="binding site" evidence="23">
    <location>
        <position position="855"/>
    </location>
    <ligand>
        <name>methylcob(III)alamin</name>
        <dbReference type="ChEBI" id="CHEBI:28115"/>
    </ligand>
</feature>
<keyword evidence="12 21" id="KW-0949">S-adenosyl-L-methionine</keyword>
<dbReference type="RefSeq" id="WP_047808035.1">
    <property type="nucleotide sequence ID" value="NZ_LDZY01000001.1"/>
</dbReference>
<evidence type="ECO:0000259" key="25">
    <source>
        <dbReference type="PROSITE" id="PS50970"/>
    </source>
</evidence>
<dbReference type="InterPro" id="IPR000489">
    <property type="entry name" value="Pterin-binding_dom"/>
</dbReference>
<dbReference type="FunFam" id="3.20.20.330:FF:000001">
    <property type="entry name" value="Methionine synthase"/>
    <property type="match status" value="1"/>
</dbReference>
<gene>
    <name evidence="30" type="primary">metH_1</name>
    <name evidence="30" type="ORF">DEAC_c00380</name>
</gene>
<dbReference type="InterPro" id="IPR036589">
    <property type="entry name" value="HCY_dom_sf"/>
</dbReference>
<dbReference type="SUPFAM" id="SSF51717">
    <property type="entry name" value="Dihydropteroate synthetase-like"/>
    <property type="match status" value="1"/>
</dbReference>
<evidence type="ECO:0000256" key="12">
    <source>
        <dbReference type="ARBA" id="ARBA00022691"/>
    </source>
</evidence>
<dbReference type="InterPro" id="IPR004223">
    <property type="entry name" value="VitB12-dep_Met_synth_activ_dom"/>
</dbReference>
<dbReference type="Gene3D" id="1.10.1240.10">
    <property type="entry name" value="Methionine synthase domain"/>
    <property type="match status" value="1"/>
</dbReference>
<feature type="domain" description="Hcy-binding" evidence="25">
    <location>
        <begin position="2"/>
        <end position="320"/>
    </location>
</feature>
<comment type="similarity">
    <text evidence="5">Belongs to the vitamin-B12 dependent methionine synthase family.</text>
</comment>
<dbReference type="Pfam" id="PF02607">
    <property type="entry name" value="B12-binding_2"/>
    <property type="match status" value="1"/>
</dbReference>
<dbReference type="GO" id="GO:0008270">
    <property type="term" value="F:zinc ion binding"/>
    <property type="evidence" value="ECO:0007669"/>
    <property type="project" value="UniProtKB-UniRule"/>
</dbReference>
<dbReference type="GO" id="GO:0031419">
    <property type="term" value="F:cobalamin binding"/>
    <property type="evidence" value="ECO:0007669"/>
    <property type="project" value="UniProtKB-UniRule"/>
</dbReference>
<evidence type="ECO:0000259" key="26">
    <source>
        <dbReference type="PROSITE" id="PS50972"/>
    </source>
</evidence>
<evidence type="ECO:0000256" key="18">
    <source>
        <dbReference type="ARBA" id="ARBA00025552"/>
    </source>
</evidence>
<dbReference type="FunFam" id="1.10.1240.10:FF:000001">
    <property type="entry name" value="Methionine synthase"/>
    <property type="match status" value="1"/>
</dbReference>
<feature type="binding site" description="axial binding residue" evidence="22">
    <location>
        <position position="754"/>
    </location>
    <ligand>
        <name>methylcob(III)alamin</name>
        <dbReference type="ChEBI" id="CHEBI:28115"/>
    </ligand>
    <ligandPart>
        <name>Co</name>
        <dbReference type="ChEBI" id="CHEBI:27638"/>
    </ligandPart>
</feature>
<feature type="binding site" evidence="22 24">
    <location>
        <position position="242"/>
    </location>
    <ligand>
        <name>Zn(2+)</name>
        <dbReference type="ChEBI" id="CHEBI:29105"/>
    </ligand>
</feature>
<dbReference type="Pfam" id="PF00809">
    <property type="entry name" value="Pterin_bind"/>
    <property type="match status" value="1"/>
</dbReference>
<organism evidence="30 31">
    <name type="scientific">Desulfosporosinus acididurans</name>
    <dbReference type="NCBI Taxonomy" id="476652"/>
    <lineage>
        <taxon>Bacteria</taxon>
        <taxon>Bacillati</taxon>
        <taxon>Bacillota</taxon>
        <taxon>Clostridia</taxon>
        <taxon>Eubacteriales</taxon>
        <taxon>Desulfitobacteriaceae</taxon>
        <taxon>Desulfosporosinus</taxon>
    </lineage>
</organism>
<evidence type="ECO:0000313" key="31">
    <source>
        <dbReference type="Proteomes" id="UP000036356"/>
    </source>
</evidence>
<dbReference type="Pfam" id="PF02574">
    <property type="entry name" value="S-methyl_trans"/>
    <property type="match status" value="1"/>
</dbReference>
<evidence type="ECO:0000256" key="13">
    <source>
        <dbReference type="ARBA" id="ARBA00022723"/>
    </source>
</evidence>
<keyword evidence="16 21" id="KW-0486">Methionine biosynthesis</keyword>
<dbReference type="CDD" id="cd02069">
    <property type="entry name" value="methionine_synthase_B12_BD"/>
    <property type="match status" value="1"/>
</dbReference>
<evidence type="ECO:0000256" key="11">
    <source>
        <dbReference type="ARBA" id="ARBA00022679"/>
    </source>
</evidence>
<dbReference type="SUPFAM" id="SSF82282">
    <property type="entry name" value="Homocysteine S-methyltransferase"/>
    <property type="match status" value="1"/>
</dbReference>
<evidence type="ECO:0000256" key="2">
    <source>
        <dbReference type="ARBA" id="ARBA00001947"/>
    </source>
</evidence>
<dbReference type="InterPro" id="IPR033706">
    <property type="entry name" value="Met_synthase_B12-bd"/>
</dbReference>
<reference evidence="30 31" key="1">
    <citation type="submission" date="2015-06" db="EMBL/GenBank/DDBJ databases">
        <title>Draft genome of the moderately acidophilic sulfate reducer Candidatus Desulfosporosinus acididurans strain M1.</title>
        <authorList>
            <person name="Poehlein A."/>
            <person name="Petzsch P."/>
            <person name="Johnson B.D."/>
            <person name="Schloemann M."/>
            <person name="Daniel R."/>
            <person name="Muehling M."/>
        </authorList>
    </citation>
    <scope>NUCLEOTIDE SEQUENCE [LARGE SCALE GENOMIC DNA]</scope>
    <source>
        <strain evidence="30 31">M1</strain>
    </source>
</reference>
<keyword evidence="14" id="KW-0677">Repeat</keyword>
<dbReference type="GO" id="GO:0050667">
    <property type="term" value="P:homocysteine metabolic process"/>
    <property type="evidence" value="ECO:0007669"/>
    <property type="project" value="TreeGrafter"/>
</dbReference>
<dbReference type="Gene3D" id="3.40.50.280">
    <property type="entry name" value="Cobalamin-binding domain"/>
    <property type="match status" value="1"/>
</dbReference>
<evidence type="ECO:0000256" key="10">
    <source>
        <dbReference type="ARBA" id="ARBA00022628"/>
    </source>
</evidence>
<dbReference type="UniPathway" id="UPA00051">
    <property type="reaction ID" value="UER00081"/>
</dbReference>
<dbReference type="InterPro" id="IPR003726">
    <property type="entry name" value="HCY_dom"/>
</dbReference>
<dbReference type="GO" id="GO:0005829">
    <property type="term" value="C:cytosol"/>
    <property type="evidence" value="ECO:0007669"/>
    <property type="project" value="TreeGrafter"/>
</dbReference>
<evidence type="ECO:0000256" key="19">
    <source>
        <dbReference type="ARBA" id="ARBA00031040"/>
    </source>
</evidence>
<keyword evidence="15 21" id="KW-0862">Zinc</keyword>
<name>A0A0J1FW44_9FIRM</name>
<evidence type="ECO:0000259" key="28">
    <source>
        <dbReference type="PROSITE" id="PS51332"/>
    </source>
</evidence>
<dbReference type="SUPFAM" id="SSF52242">
    <property type="entry name" value="Cobalamin (vitamin B12)-binding domain"/>
    <property type="match status" value="1"/>
</dbReference>
<dbReference type="InterPro" id="IPR036724">
    <property type="entry name" value="Cobalamin-bd_sf"/>
</dbReference>
<dbReference type="FunFam" id="3.20.20.20:FF:000002">
    <property type="entry name" value="Methionine synthase"/>
    <property type="match status" value="1"/>
</dbReference>
<dbReference type="PANTHER" id="PTHR45833">
    <property type="entry name" value="METHIONINE SYNTHASE"/>
    <property type="match status" value="1"/>
</dbReference>
<evidence type="ECO:0000256" key="9">
    <source>
        <dbReference type="ARBA" id="ARBA00022605"/>
    </source>
</evidence>
<comment type="caution">
    <text evidence="30">The sequence shown here is derived from an EMBL/GenBank/DDBJ whole genome shotgun (WGS) entry which is preliminary data.</text>
</comment>
<sequence>MRYNIETYLKDRILVLDGAMGTCIQGYNLQEPEFRGTCSCQRNQKGNNDLLNLTHPEIIQAIHGSYLEAGADIIETNTFNATRISQMDYGMEEKIYELNHQGAKLAKAQADLFTEIDPSKPRFVAGSVGPTNRTASLSPDVENPGFRNISFDELEFAYREQIAGLADGGVDIIIIETIFDALNAKAAVVAARNICEEKGIILPVFISGTIADKSGRILSGQTLEAFAHTLRGEGILGIGLNCSFGARDLIPFLKYLSKSQDRYISFHPNAGLPNSLGEYEERPEETAALVRKLAEEGHLNIVGACCGSTPAHIKAISEAVKGIKPRRIPLLEKETIFCGLEAIAIKKENNFVNIGERTNVSGSAKFARLIREKNYEEALAIAKEQVQNGAQIIDINFDDGLLDAQHEMDRFLKLLAAEPEISRVPVMIDSSRFEVIEAGLKAIQGKAVVNSISLKGGEEEFIRQAALIKKHGAGLVVMAFDEQGQADTFERKIAVCQRAYNLLVNKVKFPPEDIIFDPNILAIATGIEEHNNYALDFINTVKWIKDNLPSAKVSGGVSNLSFSFRGNNTIREAMHSVFLYHAIAAGLDMAIVNPGLIQIYDEIDQELLQAVEDVVLNKMPDAAERLLSFAENYKTTGRNQTENNLAWREQDCEHRLIHALVKGISEFIDEDVEEVRRQYARAEEVIEGPLMEGMKMVGNLFGDGKMFLPQVVKSARVMKKAVSCLLPYIEAEKKTGAKNCAGKIVMATVKGDVHDIGKNIVAVILACNNFEVIDLGVMASTELILQTAQKENADIIALSGLITPSLEEMCHVAEEMERQEFKIPLLIGGATTSKTHTALKIAPNYSRGVVYSVDASKSVEIAKRLVDRNTVKGYLKEIDNEYQTLRENYENAKRKLLPLAEAREKKFEINWNEESIRVPNLIGTKLLKNYPLSELRAYIDWSYFFVAWDMGMAYPKIMEDPKYGDEARKLLADANKMLDLLEKEEILTANAVCGIFPANSQGDDIELYHQGRVTTFNMLRQQTVVNDKVYRCLADYIAPKESGKTDYLGGFIVTAGIGVKEFAEKLKEQGNDYGAIMVKLLADRLAEAFAELLHYHVRKDYWGYAPDEMSEPETLFKGSYHGIRPAFGYPCLRDHSEKAKLFHLLEGEKNTGVSLTDHYMMDPVASVCGLYFSSYQANYFDIHRIDKDQMHDYARRTQKDLKELKKMLGTII</sequence>
<dbReference type="STRING" id="476652.DEAC_c00380"/>
<dbReference type="GO" id="GO:0032259">
    <property type="term" value="P:methylation"/>
    <property type="evidence" value="ECO:0007669"/>
    <property type="project" value="UniProtKB-KW"/>
</dbReference>
<evidence type="ECO:0000256" key="5">
    <source>
        <dbReference type="ARBA" id="ARBA00010398"/>
    </source>
</evidence>
<keyword evidence="11 21" id="KW-0808">Transferase</keyword>
<feature type="binding site" evidence="23">
    <location>
        <position position="1124"/>
    </location>
    <ligand>
        <name>S-adenosyl-L-methionine</name>
        <dbReference type="ChEBI" id="CHEBI:59789"/>
    </ligand>
</feature>
<comment type="catalytic activity">
    <reaction evidence="1 21">
        <text>(6S)-5-methyl-5,6,7,8-tetrahydrofolate + L-homocysteine = (6S)-5,6,7,8-tetrahydrofolate + L-methionine</text>
        <dbReference type="Rhea" id="RHEA:11172"/>
        <dbReference type="ChEBI" id="CHEBI:18608"/>
        <dbReference type="ChEBI" id="CHEBI:57453"/>
        <dbReference type="ChEBI" id="CHEBI:57844"/>
        <dbReference type="ChEBI" id="CHEBI:58199"/>
        <dbReference type="EC" id="2.1.1.13"/>
    </reaction>
</comment>
<proteinExistence type="inferred from homology"/>
<evidence type="ECO:0000259" key="27">
    <source>
        <dbReference type="PROSITE" id="PS50974"/>
    </source>
</evidence>
<keyword evidence="8 21" id="KW-0489">Methyltransferase</keyword>
<dbReference type="Proteomes" id="UP000036356">
    <property type="component" value="Unassembled WGS sequence"/>
</dbReference>
<dbReference type="InterPro" id="IPR011005">
    <property type="entry name" value="Dihydropteroate_synth-like_sf"/>
</dbReference>
<dbReference type="CDD" id="cd00740">
    <property type="entry name" value="MeTr"/>
    <property type="match status" value="1"/>
</dbReference>
<evidence type="ECO:0000256" key="6">
    <source>
        <dbReference type="ARBA" id="ARBA00012032"/>
    </source>
</evidence>
<dbReference type="GO" id="GO:0008705">
    <property type="term" value="F:methionine synthase activity"/>
    <property type="evidence" value="ECO:0007669"/>
    <property type="project" value="UniProtKB-UniRule"/>
</dbReference>
<evidence type="ECO:0000313" key="30">
    <source>
        <dbReference type="EMBL" id="KLU67644.1"/>
    </source>
</evidence>
<comment type="cofactor">
    <cofactor evidence="2 21 24">
        <name>Zn(2+)</name>
        <dbReference type="ChEBI" id="CHEBI:29105"/>
    </cofactor>
</comment>
<evidence type="ECO:0000256" key="16">
    <source>
        <dbReference type="ARBA" id="ARBA00023167"/>
    </source>
</evidence>
<feature type="binding site" evidence="23">
    <location>
        <begin position="1179"/>
        <end position="1180"/>
    </location>
    <ligand>
        <name>S-adenosyl-L-methionine</name>
        <dbReference type="ChEBI" id="CHEBI:59789"/>
    </ligand>
</feature>
<dbReference type="PANTHER" id="PTHR45833:SF1">
    <property type="entry name" value="METHIONINE SYNTHASE"/>
    <property type="match status" value="1"/>
</dbReference>
<feature type="binding site" evidence="22 24">
    <location>
        <position position="306"/>
    </location>
    <ligand>
        <name>Zn(2+)</name>
        <dbReference type="ChEBI" id="CHEBI:29105"/>
    </ligand>
</feature>
<dbReference type="Pfam" id="PF02965">
    <property type="entry name" value="Met_synt_B12"/>
    <property type="match status" value="1"/>
</dbReference>
<keyword evidence="13 21" id="KW-0479">Metal-binding</keyword>
<dbReference type="SMART" id="SM01018">
    <property type="entry name" value="B12-binding_2"/>
    <property type="match status" value="1"/>
</dbReference>
<dbReference type="Gene3D" id="1.10.288.10">
    <property type="entry name" value="Cobalamin-dependent Methionine Synthase, domain 2"/>
    <property type="match status" value="1"/>
</dbReference>
<dbReference type="Gene3D" id="3.20.20.330">
    <property type="entry name" value="Homocysteine-binding-like domain"/>
    <property type="match status" value="1"/>
</dbReference>
<feature type="binding site" evidence="23">
    <location>
        <position position="940"/>
    </location>
    <ligand>
        <name>S-adenosyl-L-methionine</name>
        <dbReference type="ChEBI" id="CHEBI:59789"/>
    </ligand>
</feature>
<keyword evidence="10 21" id="KW-0846">Cobalamin</keyword>
<comment type="function">
    <text evidence="18 21">Catalyzes the transfer of a methyl group from methyl-cobalamin to homocysteine, yielding enzyme-bound cob(I)alamin and methionine. Subsequently, remethylates the cofactor using methyltetrahydrofolate.</text>
</comment>